<dbReference type="AlphaFoldDB" id="A0A3M7RHZ5"/>
<name>A0A3M7RHZ5_BRAPC</name>
<sequence length="87" mass="9841">MALISKLDFRDLSQEINKPIILVNSLLNGIKNDIGLVPMSCDKVESFDCHVVRSGTCNFHMLDGHKPFQQLNYSFQTVLNKLDTGHH</sequence>
<evidence type="ECO:0000313" key="2">
    <source>
        <dbReference type="Proteomes" id="UP000276133"/>
    </source>
</evidence>
<gene>
    <name evidence="1" type="ORF">BpHYR1_023681</name>
</gene>
<organism evidence="1 2">
    <name type="scientific">Brachionus plicatilis</name>
    <name type="common">Marine rotifer</name>
    <name type="synonym">Brachionus muelleri</name>
    <dbReference type="NCBI Taxonomy" id="10195"/>
    <lineage>
        <taxon>Eukaryota</taxon>
        <taxon>Metazoa</taxon>
        <taxon>Spiralia</taxon>
        <taxon>Gnathifera</taxon>
        <taxon>Rotifera</taxon>
        <taxon>Eurotatoria</taxon>
        <taxon>Monogononta</taxon>
        <taxon>Pseudotrocha</taxon>
        <taxon>Ploima</taxon>
        <taxon>Brachionidae</taxon>
        <taxon>Brachionus</taxon>
    </lineage>
</organism>
<comment type="caution">
    <text evidence="1">The sequence shown here is derived from an EMBL/GenBank/DDBJ whole genome shotgun (WGS) entry which is preliminary data.</text>
</comment>
<protein>
    <submittedName>
        <fullName evidence="1">Uncharacterized protein</fullName>
    </submittedName>
</protein>
<proteinExistence type="predicted"/>
<keyword evidence="2" id="KW-1185">Reference proteome</keyword>
<accession>A0A3M7RHZ5</accession>
<dbReference type="Proteomes" id="UP000276133">
    <property type="component" value="Unassembled WGS sequence"/>
</dbReference>
<dbReference type="EMBL" id="REGN01003339">
    <property type="protein sequence ID" value="RNA23183.1"/>
    <property type="molecule type" value="Genomic_DNA"/>
</dbReference>
<evidence type="ECO:0000313" key="1">
    <source>
        <dbReference type="EMBL" id="RNA23183.1"/>
    </source>
</evidence>
<reference evidence="1 2" key="1">
    <citation type="journal article" date="2018" name="Sci. Rep.">
        <title>Genomic signatures of local adaptation to the degree of environmental predictability in rotifers.</title>
        <authorList>
            <person name="Franch-Gras L."/>
            <person name="Hahn C."/>
            <person name="Garcia-Roger E.M."/>
            <person name="Carmona M.J."/>
            <person name="Serra M."/>
            <person name="Gomez A."/>
        </authorList>
    </citation>
    <scope>NUCLEOTIDE SEQUENCE [LARGE SCALE GENOMIC DNA]</scope>
    <source>
        <strain evidence="1">HYR1</strain>
    </source>
</reference>